<evidence type="ECO:0000313" key="2">
    <source>
        <dbReference type="Proteomes" id="UP001631969"/>
    </source>
</evidence>
<proteinExistence type="predicted"/>
<comment type="caution">
    <text evidence="1">The sequence shown here is derived from an EMBL/GenBank/DDBJ whole genome shotgun (WGS) entry which is preliminary data.</text>
</comment>
<dbReference type="EMBL" id="JBJURJ010000030">
    <property type="protein sequence ID" value="MFM9332419.1"/>
    <property type="molecule type" value="Genomic_DNA"/>
</dbReference>
<accession>A0ACC7P5T1</accession>
<gene>
    <name evidence="1" type="ORF">ACI1P1_29405</name>
</gene>
<reference evidence="1" key="1">
    <citation type="submission" date="2024-12" db="EMBL/GenBank/DDBJ databases">
        <authorList>
            <person name="Wu N."/>
        </authorList>
    </citation>
    <scope>NUCLEOTIDE SEQUENCE</scope>
    <source>
        <strain evidence="1">P15</strain>
    </source>
</reference>
<name>A0ACC7P5T1_9BACL</name>
<sequence length="304" mass="34673">MGVEDSVQLALEAIDDRIKEEIRPSELAALANYSTYHFCRVFGSLVGTPIMAYVTRRKLDFALYDLSLGRKVIDVAMDYGFGTHAGFTKAFKKCFGYPPSLYHLHVNAQPPGKPALGSIQSRTGGIKHMHVAIMEKEPILVVGFESRHTMPQVKRVSDIPAFWDTMSMEYGPMLSRLHHTFTQSEHCEYSVCYNVDEHTGEFSWVLGVGVDNQEDKGKIEADMCQKVIPGGLYAIFTTPRVPEKEYPQSIPAAWKEILTNWLPNSDYEYDESRLDFERYDERDHAWLHEGTCQMEIAIPIRLRQ</sequence>
<keyword evidence="2" id="KW-1185">Reference proteome</keyword>
<dbReference type="Proteomes" id="UP001631969">
    <property type="component" value="Unassembled WGS sequence"/>
</dbReference>
<protein>
    <submittedName>
        <fullName evidence="1">Effector binding domain-containing protein</fullName>
    </submittedName>
</protein>
<organism evidence="1 2">
    <name type="scientific">Paenibacillus mesotrionivorans</name>
    <dbReference type="NCBI Taxonomy" id="3160968"/>
    <lineage>
        <taxon>Bacteria</taxon>
        <taxon>Bacillati</taxon>
        <taxon>Bacillota</taxon>
        <taxon>Bacilli</taxon>
        <taxon>Bacillales</taxon>
        <taxon>Paenibacillaceae</taxon>
        <taxon>Paenibacillus</taxon>
    </lineage>
</organism>
<evidence type="ECO:0000313" key="1">
    <source>
        <dbReference type="EMBL" id="MFM9332419.1"/>
    </source>
</evidence>